<proteinExistence type="predicted"/>
<sequence>MFSRQVTQHLPIPNPAPALLVPRIAANNLFFVPGSRKTPVISNGSTYGQLPADSGVAFNDPATGQEINLKVLLLGYGSASMTLTRDNTYMLSGRLICPNLKTPPVLYYEQDLTFPMGPSESLPVSLCNKTAVWGYGIVISKQERDDSALGQNTFRSLFVVMRHTDYDNQSKDQVSFNVLYKIPGNRNLAKTFGLFQIGREMLLSGILSGYDKNEKMFRVQALSVSLSSGPDPTNLLGPGSDTPLVNPRKRYHDDEEGSESQLPTNSTTESNTVSDVTENPTSVPGRLDAVSAPKKRYNRKTKPDPVTANTPGNSA</sequence>
<dbReference type="AlphaFoldDB" id="A0A5B0LZV0"/>
<feature type="compositionally biased region" description="Polar residues" evidence="1">
    <location>
        <begin position="259"/>
        <end position="282"/>
    </location>
</feature>
<name>A0A5B0LZV0_PUCGR</name>
<keyword evidence="3" id="KW-1185">Reference proteome</keyword>
<accession>A0A5B0LZV0</accession>
<evidence type="ECO:0000256" key="1">
    <source>
        <dbReference type="SAM" id="MobiDB-lite"/>
    </source>
</evidence>
<reference evidence="2 3" key="1">
    <citation type="submission" date="2019-05" db="EMBL/GenBank/DDBJ databases">
        <title>Emergence of the Ug99 lineage of the wheat stem rust pathogen through somatic hybridization.</title>
        <authorList>
            <person name="Li F."/>
            <person name="Upadhyaya N.M."/>
            <person name="Sperschneider J."/>
            <person name="Matny O."/>
            <person name="Nguyen-Phuc H."/>
            <person name="Mago R."/>
            <person name="Raley C."/>
            <person name="Miller M.E."/>
            <person name="Silverstein K.A.T."/>
            <person name="Henningsen E."/>
            <person name="Hirsch C.D."/>
            <person name="Visser B."/>
            <person name="Pretorius Z.A."/>
            <person name="Steffenson B.J."/>
            <person name="Schwessinger B."/>
            <person name="Dodds P.N."/>
            <person name="Figueroa M."/>
        </authorList>
    </citation>
    <scope>NUCLEOTIDE SEQUENCE [LARGE SCALE GENOMIC DNA]</scope>
    <source>
        <strain evidence="2">21-0</strain>
    </source>
</reference>
<dbReference type="OrthoDB" id="2506684at2759"/>
<evidence type="ECO:0000313" key="3">
    <source>
        <dbReference type="Proteomes" id="UP000324748"/>
    </source>
</evidence>
<evidence type="ECO:0000313" key="2">
    <source>
        <dbReference type="EMBL" id="KAA1069208.1"/>
    </source>
</evidence>
<protein>
    <submittedName>
        <fullName evidence="2">Uncharacterized protein</fullName>
    </submittedName>
</protein>
<dbReference type="Proteomes" id="UP000324748">
    <property type="component" value="Unassembled WGS sequence"/>
</dbReference>
<dbReference type="EMBL" id="VSWC01000183">
    <property type="protein sequence ID" value="KAA1069208.1"/>
    <property type="molecule type" value="Genomic_DNA"/>
</dbReference>
<gene>
    <name evidence="2" type="ORF">PGT21_016293</name>
</gene>
<comment type="caution">
    <text evidence="2">The sequence shown here is derived from an EMBL/GenBank/DDBJ whole genome shotgun (WGS) entry which is preliminary data.</text>
</comment>
<feature type="region of interest" description="Disordered" evidence="1">
    <location>
        <begin position="227"/>
        <end position="315"/>
    </location>
</feature>
<organism evidence="2 3">
    <name type="scientific">Puccinia graminis f. sp. tritici</name>
    <dbReference type="NCBI Taxonomy" id="56615"/>
    <lineage>
        <taxon>Eukaryota</taxon>
        <taxon>Fungi</taxon>
        <taxon>Dikarya</taxon>
        <taxon>Basidiomycota</taxon>
        <taxon>Pucciniomycotina</taxon>
        <taxon>Pucciniomycetes</taxon>
        <taxon>Pucciniales</taxon>
        <taxon>Pucciniaceae</taxon>
        <taxon>Puccinia</taxon>
    </lineage>
</organism>